<keyword evidence="10" id="KW-0862">Zinc</keyword>
<comment type="caution">
    <text evidence="17">The sequence shown here is derived from an EMBL/GenBank/DDBJ whole genome shotgun (WGS) entry which is preliminary data.</text>
</comment>
<dbReference type="GO" id="GO:0008270">
    <property type="term" value="F:zinc ion binding"/>
    <property type="evidence" value="ECO:0007669"/>
    <property type="project" value="UniProtKB-KW"/>
</dbReference>
<dbReference type="EMBL" id="JAMYWD010000001">
    <property type="protein sequence ID" value="KAJ4980721.1"/>
    <property type="molecule type" value="Genomic_DNA"/>
</dbReference>
<evidence type="ECO:0000313" key="17">
    <source>
        <dbReference type="EMBL" id="KAJ4980721.1"/>
    </source>
</evidence>
<gene>
    <name evidence="17" type="ORF">NE237_031558</name>
</gene>
<comment type="subcellular location">
    <subcellularLocation>
        <location evidence="2">Membrane</location>
        <topology evidence="2">Single-pass membrane protein</topology>
    </subcellularLocation>
</comment>
<evidence type="ECO:0000256" key="13">
    <source>
        <dbReference type="PROSITE-ProRule" id="PRU00175"/>
    </source>
</evidence>
<feature type="transmembrane region" description="Helical" evidence="15">
    <location>
        <begin position="6"/>
        <end position="30"/>
    </location>
</feature>
<dbReference type="InterPro" id="IPR001841">
    <property type="entry name" value="Znf_RING"/>
</dbReference>
<dbReference type="AlphaFoldDB" id="A0A9Q0L2P9"/>
<sequence>MASDSNAIVISVIVSLVLVILYYIIAGWVFRYNSSRTAGTDHQLSTGTRVTQVGSGETPKKGLDQSIISALPIFIYKDLPGHNATRSSECAICLSSLEKEEMVMVLPNCKHMFHAECINTWLNSHTTCPICRSDVKPQSILETREASVVVLIDSMNSTESSPRDASDEAGESSKMGEIRSFCCMGMLNSERSERRFQVEDPENQ</sequence>
<name>A0A9Q0L2P9_9MAGN</name>
<dbReference type="SMART" id="SM00184">
    <property type="entry name" value="RING"/>
    <property type="match status" value="1"/>
</dbReference>
<organism evidence="17 18">
    <name type="scientific">Protea cynaroides</name>
    <dbReference type="NCBI Taxonomy" id="273540"/>
    <lineage>
        <taxon>Eukaryota</taxon>
        <taxon>Viridiplantae</taxon>
        <taxon>Streptophyta</taxon>
        <taxon>Embryophyta</taxon>
        <taxon>Tracheophyta</taxon>
        <taxon>Spermatophyta</taxon>
        <taxon>Magnoliopsida</taxon>
        <taxon>Proteales</taxon>
        <taxon>Proteaceae</taxon>
        <taxon>Protea</taxon>
    </lineage>
</organism>
<evidence type="ECO:0000256" key="11">
    <source>
        <dbReference type="ARBA" id="ARBA00022989"/>
    </source>
</evidence>
<evidence type="ECO:0000259" key="16">
    <source>
        <dbReference type="PROSITE" id="PS50089"/>
    </source>
</evidence>
<dbReference type="FunFam" id="3.30.40.10:FF:000187">
    <property type="entry name" value="E3 ubiquitin-protein ligase ATL6"/>
    <property type="match status" value="1"/>
</dbReference>
<keyword evidence="5" id="KW-0808">Transferase</keyword>
<evidence type="ECO:0000256" key="10">
    <source>
        <dbReference type="ARBA" id="ARBA00022833"/>
    </source>
</evidence>
<dbReference type="PANTHER" id="PTHR46913">
    <property type="entry name" value="RING-H2 FINGER PROTEIN ATL16"/>
    <property type="match status" value="1"/>
</dbReference>
<feature type="region of interest" description="Disordered" evidence="14">
    <location>
        <begin position="154"/>
        <end position="176"/>
    </location>
</feature>
<evidence type="ECO:0000256" key="6">
    <source>
        <dbReference type="ARBA" id="ARBA00022692"/>
    </source>
</evidence>
<dbReference type="GO" id="GO:0061630">
    <property type="term" value="F:ubiquitin protein ligase activity"/>
    <property type="evidence" value="ECO:0007669"/>
    <property type="project" value="UniProtKB-EC"/>
</dbReference>
<keyword evidence="8 13" id="KW-0863">Zinc-finger</keyword>
<evidence type="ECO:0000256" key="5">
    <source>
        <dbReference type="ARBA" id="ARBA00022679"/>
    </source>
</evidence>
<evidence type="ECO:0000256" key="12">
    <source>
        <dbReference type="ARBA" id="ARBA00023136"/>
    </source>
</evidence>
<comment type="pathway">
    <text evidence="3">Protein modification; protein ubiquitination.</text>
</comment>
<evidence type="ECO:0000256" key="14">
    <source>
        <dbReference type="SAM" id="MobiDB-lite"/>
    </source>
</evidence>
<evidence type="ECO:0000256" key="3">
    <source>
        <dbReference type="ARBA" id="ARBA00004906"/>
    </source>
</evidence>
<dbReference type="GO" id="GO:0016567">
    <property type="term" value="P:protein ubiquitination"/>
    <property type="evidence" value="ECO:0007669"/>
    <property type="project" value="InterPro"/>
</dbReference>
<evidence type="ECO:0000256" key="1">
    <source>
        <dbReference type="ARBA" id="ARBA00000900"/>
    </source>
</evidence>
<accession>A0A9Q0L2P9</accession>
<evidence type="ECO:0000256" key="15">
    <source>
        <dbReference type="SAM" id="Phobius"/>
    </source>
</evidence>
<dbReference type="GO" id="GO:0016020">
    <property type="term" value="C:membrane"/>
    <property type="evidence" value="ECO:0007669"/>
    <property type="project" value="UniProtKB-SubCell"/>
</dbReference>
<evidence type="ECO:0000256" key="8">
    <source>
        <dbReference type="ARBA" id="ARBA00022771"/>
    </source>
</evidence>
<dbReference type="Proteomes" id="UP001141806">
    <property type="component" value="Unassembled WGS sequence"/>
</dbReference>
<feature type="domain" description="RING-type" evidence="16">
    <location>
        <begin position="90"/>
        <end position="132"/>
    </location>
</feature>
<dbReference type="PROSITE" id="PS50089">
    <property type="entry name" value="ZF_RING_2"/>
    <property type="match status" value="1"/>
</dbReference>
<dbReference type="CDD" id="cd16461">
    <property type="entry name" value="RING-H2_EL5-like"/>
    <property type="match status" value="1"/>
</dbReference>
<dbReference type="EC" id="2.3.2.27" evidence="4"/>
<keyword evidence="12 15" id="KW-0472">Membrane</keyword>
<dbReference type="Gene3D" id="3.30.40.10">
    <property type="entry name" value="Zinc/RING finger domain, C3HC4 (zinc finger)"/>
    <property type="match status" value="1"/>
</dbReference>
<dbReference type="InterPro" id="IPR013083">
    <property type="entry name" value="Znf_RING/FYVE/PHD"/>
</dbReference>
<keyword evidence="7" id="KW-0479">Metal-binding</keyword>
<dbReference type="InterPro" id="IPR044600">
    <property type="entry name" value="ATL1/ATL16-like"/>
</dbReference>
<keyword evidence="18" id="KW-1185">Reference proteome</keyword>
<protein>
    <recommendedName>
        <fullName evidence="4">RING-type E3 ubiquitin transferase</fullName>
        <ecNumber evidence="4">2.3.2.27</ecNumber>
    </recommendedName>
</protein>
<comment type="catalytic activity">
    <reaction evidence="1">
        <text>S-ubiquitinyl-[E2 ubiquitin-conjugating enzyme]-L-cysteine + [acceptor protein]-L-lysine = [E2 ubiquitin-conjugating enzyme]-L-cysteine + N(6)-ubiquitinyl-[acceptor protein]-L-lysine.</text>
        <dbReference type="EC" id="2.3.2.27"/>
    </reaction>
</comment>
<evidence type="ECO:0000256" key="4">
    <source>
        <dbReference type="ARBA" id="ARBA00012483"/>
    </source>
</evidence>
<dbReference type="Pfam" id="PF13639">
    <property type="entry name" value="zf-RING_2"/>
    <property type="match status" value="1"/>
</dbReference>
<evidence type="ECO:0000256" key="2">
    <source>
        <dbReference type="ARBA" id="ARBA00004167"/>
    </source>
</evidence>
<dbReference type="OrthoDB" id="8062037at2759"/>
<evidence type="ECO:0000313" key="18">
    <source>
        <dbReference type="Proteomes" id="UP001141806"/>
    </source>
</evidence>
<keyword evidence="9" id="KW-0833">Ubl conjugation pathway</keyword>
<dbReference type="SUPFAM" id="SSF57850">
    <property type="entry name" value="RING/U-box"/>
    <property type="match status" value="1"/>
</dbReference>
<keyword evidence="11 15" id="KW-1133">Transmembrane helix</keyword>
<reference evidence="17" key="1">
    <citation type="journal article" date="2023" name="Plant J.">
        <title>The genome of the king protea, Protea cynaroides.</title>
        <authorList>
            <person name="Chang J."/>
            <person name="Duong T.A."/>
            <person name="Schoeman C."/>
            <person name="Ma X."/>
            <person name="Roodt D."/>
            <person name="Barker N."/>
            <person name="Li Z."/>
            <person name="Van de Peer Y."/>
            <person name="Mizrachi E."/>
        </authorList>
    </citation>
    <scope>NUCLEOTIDE SEQUENCE</scope>
    <source>
        <tissue evidence="17">Young leaves</tissue>
    </source>
</reference>
<keyword evidence="6 15" id="KW-0812">Transmembrane</keyword>
<proteinExistence type="predicted"/>
<evidence type="ECO:0000256" key="7">
    <source>
        <dbReference type="ARBA" id="ARBA00022723"/>
    </source>
</evidence>
<evidence type="ECO:0000256" key="9">
    <source>
        <dbReference type="ARBA" id="ARBA00022786"/>
    </source>
</evidence>
<dbReference type="PANTHER" id="PTHR46913:SF1">
    <property type="entry name" value="RING-H2 FINGER PROTEIN ATL16"/>
    <property type="match status" value="1"/>
</dbReference>